<protein>
    <submittedName>
        <fullName evidence="2">Multidrug efflux system protein</fullName>
    </submittedName>
</protein>
<feature type="transmembrane region" description="Helical" evidence="1">
    <location>
        <begin position="405"/>
        <end position="423"/>
    </location>
</feature>
<dbReference type="AlphaFoldDB" id="A0A653KAW3"/>
<dbReference type="SUPFAM" id="SSF82866">
    <property type="entry name" value="Multidrug efflux transporter AcrB transmembrane domain"/>
    <property type="match status" value="1"/>
</dbReference>
<sequence length="572" mass="62170">MIYRQFSVTLVSAMVLSAVVALTLSPALCATLLRSSSNHDKKRGFFTWFNHKVNQSQSKYQQILLGIISKPKIFMFLFFAITALLSWQYSRMNTGFLPQEDQGSVMVQFSTPVGTTLAETQKIGNQISKYFMENEKDNLNVIFMVMGRNNAGSGQNVGMAFASLKHWDDRKGSENTAEAIITRANAHFSSIKAARVQVLSPAAVRGLGQSSGFEFWLQDAESNGRDALLAAQNAILQEASTDAGLAAVRLNGLEDKSQLQVDIDQPKANALGLAQADISSTLSTAWGGSYVNDFIDRGRVKRVYIQGDMEYRSLPQDLGQWYVRGTTGEMTPFASFSSVKWTKGPQMLQRFNGLSSVQIQGAAAEGESSGAAMNKMQQFVDKQKGFSLQWSGLSYQEKLASGQTVWLYLASIVFIFLCLAALYESWSIPFSVLLVIPLGLIGAVIAASLAGYVNDIYFQVAMLTTIGLSAKNAILIVEFAEAKRAAGMKLIDAIINGASERLRPIIMTSLAFVAGVLPLAISTGAGAASRKEIGIAVTGGMISGTLLSILFVPLFFYLVSRLSAKYKAEYTK</sequence>
<dbReference type="SUPFAM" id="SSF82693">
    <property type="entry name" value="Multidrug efflux transporter AcrB pore domain, PN1, PN2, PC1 and PC2 subdomains"/>
    <property type="match status" value="2"/>
</dbReference>
<feature type="transmembrane region" description="Helical" evidence="1">
    <location>
        <begin position="533"/>
        <end position="559"/>
    </location>
</feature>
<dbReference type="SUPFAM" id="SSF82714">
    <property type="entry name" value="Multidrug efflux transporter AcrB TolC docking domain, DN and DC subdomains"/>
    <property type="match status" value="1"/>
</dbReference>
<dbReference type="Proteomes" id="UP000430404">
    <property type="component" value="Unassembled WGS sequence"/>
</dbReference>
<evidence type="ECO:0000256" key="1">
    <source>
        <dbReference type="SAM" id="Phobius"/>
    </source>
</evidence>
<dbReference type="FunFam" id="3.30.2090.10:FF:000002">
    <property type="entry name" value="Efflux pump membrane transporter"/>
    <property type="match status" value="1"/>
</dbReference>
<evidence type="ECO:0000313" key="2">
    <source>
        <dbReference type="EMBL" id="VXA58131.1"/>
    </source>
</evidence>
<feature type="transmembrane region" description="Helical" evidence="1">
    <location>
        <begin position="430"/>
        <end position="450"/>
    </location>
</feature>
<keyword evidence="1" id="KW-0812">Transmembrane</keyword>
<accession>A0A653KAW3</accession>
<dbReference type="InterPro" id="IPR001036">
    <property type="entry name" value="Acrflvin-R"/>
</dbReference>
<dbReference type="Gene3D" id="1.20.1640.10">
    <property type="entry name" value="Multidrug efflux transporter AcrB transmembrane domain"/>
    <property type="match status" value="2"/>
</dbReference>
<gene>
    <name evidence="2" type="ORF">ACI8B_520012</name>
</gene>
<feature type="transmembrane region" description="Helical" evidence="1">
    <location>
        <begin position="456"/>
        <end position="480"/>
    </location>
</feature>
<dbReference type="GO" id="GO:0005886">
    <property type="term" value="C:plasma membrane"/>
    <property type="evidence" value="ECO:0007669"/>
    <property type="project" value="TreeGrafter"/>
</dbReference>
<feature type="transmembrane region" description="Helical" evidence="1">
    <location>
        <begin position="73"/>
        <end position="90"/>
    </location>
</feature>
<organism evidence="2 3">
    <name type="scientific">Acinetobacter proteolyticus</name>
    <dbReference type="NCBI Taxonomy" id="1776741"/>
    <lineage>
        <taxon>Bacteria</taxon>
        <taxon>Pseudomonadati</taxon>
        <taxon>Pseudomonadota</taxon>
        <taxon>Gammaproteobacteria</taxon>
        <taxon>Moraxellales</taxon>
        <taxon>Moraxellaceae</taxon>
        <taxon>Acinetobacter</taxon>
    </lineage>
</organism>
<feature type="transmembrane region" description="Helical" evidence="1">
    <location>
        <begin position="6"/>
        <end position="33"/>
    </location>
</feature>
<dbReference type="Gene3D" id="3.30.70.1440">
    <property type="entry name" value="Multidrug efflux transporter AcrB pore domain"/>
    <property type="match status" value="1"/>
</dbReference>
<feature type="transmembrane region" description="Helical" evidence="1">
    <location>
        <begin position="501"/>
        <end position="521"/>
    </location>
</feature>
<proteinExistence type="predicted"/>
<reference evidence="2 3" key="1">
    <citation type="submission" date="2019-10" db="EMBL/GenBank/DDBJ databases">
        <authorList>
            <person name="Karimi E."/>
        </authorList>
    </citation>
    <scope>NUCLEOTIDE SEQUENCE [LARGE SCALE GENOMIC DNA]</scope>
    <source>
        <strain evidence="2">Acinetobacter sp. 8BE</strain>
    </source>
</reference>
<dbReference type="Pfam" id="PF00873">
    <property type="entry name" value="ACR_tran"/>
    <property type="match status" value="1"/>
</dbReference>
<dbReference type="InterPro" id="IPR027463">
    <property type="entry name" value="AcrB_DN_DC_subdom"/>
</dbReference>
<dbReference type="PRINTS" id="PR00702">
    <property type="entry name" value="ACRIFLAVINRP"/>
</dbReference>
<evidence type="ECO:0000313" key="3">
    <source>
        <dbReference type="Proteomes" id="UP000430404"/>
    </source>
</evidence>
<dbReference type="GO" id="GO:0042910">
    <property type="term" value="F:xenobiotic transmembrane transporter activity"/>
    <property type="evidence" value="ECO:0007669"/>
    <property type="project" value="TreeGrafter"/>
</dbReference>
<name>A0A653KAW3_9GAMM</name>
<dbReference type="Gene3D" id="3.30.2090.10">
    <property type="entry name" value="Multidrug efflux transporter AcrB TolC docking domain, DN and DC subdomains"/>
    <property type="match status" value="1"/>
</dbReference>
<dbReference type="PANTHER" id="PTHR32063">
    <property type="match status" value="1"/>
</dbReference>
<keyword evidence="1" id="KW-1133">Transmembrane helix</keyword>
<keyword evidence="1" id="KW-0472">Membrane</keyword>
<dbReference type="Gene3D" id="3.30.70.1430">
    <property type="entry name" value="Multidrug efflux transporter AcrB pore domain"/>
    <property type="match status" value="1"/>
</dbReference>
<dbReference type="PANTHER" id="PTHR32063:SF32">
    <property type="entry name" value="AMINOGLYCOSIDE EFFLUX PUMP-RELATED"/>
    <property type="match status" value="1"/>
</dbReference>
<dbReference type="EMBL" id="CABWKZ010000048">
    <property type="protein sequence ID" value="VXA58131.1"/>
    <property type="molecule type" value="Genomic_DNA"/>
</dbReference>